<evidence type="ECO:0000256" key="7">
    <source>
        <dbReference type="ARBA" id="ARBA00022703"/>
    </source>
</evidence>
<keyword evidence="15" id="KW-0539">Nucleus</keyword>
<evidence type="ECO:0000256" key="2">
    <source>
        <dbReference type="ARBA" id="ARBA00004640"/>
    </source>
</evidence>
<evidence type="ECO:0000256" key="1">
    <source>
        <dbReference type="ARBA" id="ARBA00004123"/>
    </source>
</evidence>
<dbReference type="Pfam" id="PF16515">
    <property type="entry name" value="HIP1_clath_bdg"/>
    <property type="match status" value="1"/>
</dbReference>
<dbReference type="AlphaFoldDB" id="A0A8C6H2S9"/>
<dbReference type="InterPro" id="IPR032422">
    <property type="entry name" value="HIP1_clath-bd"/>
</dbReference>
<dbReference type="GO" id="GO:2000588">
    <property type="term" value="P:positive regulation of platelet-derived growth factor receptor-beta signaling pathway"/>
    <property type="evidence" value="ECO:0007669"/>
    <property type="project" value="Ensembl"/>
</dbReference>
<accession>A0A8C6H2S9</accession>
<dbReference type="SUPFAM" id="SSF48464">
    <property type="entry name" value="ENTH/VHS domain"/>
    <property type="match status" value="1"/>
</dbReference>
<keyword evidence="25" id="KW-1185">Reference proteome</keyword>
<dbReference type="GO" id="GO:0048260">
    <property type="term" value="P:positive regulation of receptor-mediated endocytosis"/>
    <property type="evidence" value="ECO:0007669"/>
    <property type="project" value="Ensembl"/>
</dbReference>
<dbReference type="GO" id="GO:0030154">
    <property type="term" value="P:cell differentiation"/>
    <property type="evidence" value="ECO:0007669"/>
    <property type="project" value="UniProtKB-KW"/>
</dbReference>
<reference evidence="24" key="1">
    <citation type="submission" date="2025-08" db="UniProtKB">
        <authorList>
            <consortium name="Ensembl"/>
        </authorList>
    </citation>
    <scope>IDENTIFICATION</scope>
</reference>
<keyword evidence="12" id="KW-0010">Activator</keyword>
<dbReference type="GO" id="GO:0042803">
    <property type="term" value="F:protein homodimerization activity"/>
    <property type="evidence" value="ECO:0007669"/>
    <property type="project" value="Ensembl"/>
</dbReference>
<dbReference type="GO" id="GO:0032051">
    <property type="term" value="F:clathrin light chain binding"/>
    <property type="evidence" value="ECO:0007669"/>
    <property type="project" value="Ensembl"/>
</dbReference>
<evidence type="ECO:0000256" key="4">
    <source>
        <dbReference type="ARBA" id="ARBA00022490"/>
    </source>
</evidence>
<dbReference type="Gene3D" id="6.10.250.920">
    <property type="match status" value="1"/>
</dbReference>
<dbReference type="Pfam" id="PF01608">
    <property type="entry name" value="I_LWEQ"/>
    <property type="match status" value="1"/>
</dbReference>
<evidence type="ECO:0000256" key="19">
    <source>
        <dbReference type="ARBA" id="ARBA00073538"/>
    </source>
</evidence>
<dbReference type="GO" id="GO:0051015">
    <property type="term" value="F:actin filament binding"/>
    <property type="evidence" value="ECO:0007669"/>
    <property type="project" value="Ensembl"/>
</dbReference>
<dbReference type="GO" id="GO:0098793">
    <property type="term" value="C:presynapse"/>
    <property type="evidence" value="ECO:0007669"/>
    <property type="project" value="Ensembl"/>
</dbReference>
<keyword evidence="14" id="KW-0009">Actin-binding</keyword>
<evidence type="ECO:0000313" key="25">
    <source>
        <dbReference type="Proteomes" id="UP000694415"/>
    </source>
</evidence>
<dbReference type="InterPro" id="IPR013809">
    <property type="entry name" value="ENTH"/>
</dbReference>
<dbReference type="PANTHER" id="PTHR10407:SF14">
    <property type="entry name" value="HUNTINGTIN-INTERACTING PROTEIN 1"/>
    <property type="match status" value="1"/>
</dbReference>
<dbReference type="InterPro" id="IPR011417">
    <property type="entry name" value="ANTH_dom"/>
</dbReference>
<keyword evidence="9" id="KW-0805">Transcription regulation</keyword>
<dbReference type="Proteomes" id="UP000694415">
    <property type="component" value="Unplaced"/>
</dbReference>
<dbReference type="SMART" id="SM00273">
    <property type="entry name" value="ENTH"/>
    <property type="match status" value="1"/>
</dbReference>
<proteinExistence type="inferred from homology"/>
<evidence type="ECO:0000259" key="22">
    <source>
        <dbReference type="PROSITE" id="PS50942"/>
    </source>
</evidence>
<evidence type="ECO:0000259" key="23">
    <source>
        <dbReference type="PROSITE" id="PS50945"/>
    </source>
</evidence>
<evidence type="ECO:0000256" key="12">
    <source>
        <dbReference type="ARBA" id="ARBA00023159"/>
    </source>
</evidence>
<dbReference type="InterPro" id="IPR030224">
    <property type="entry name" value="Sla2_fam"/>
</dbReference>
<dbReference type="InterPro" id="IPR008942">
    <property type="entry name" value="ENTH_VHS"/>
</dbReference>
<dbReference type="GO" id="GO:0097190">
    <property type="term" value="P:apoptotic signaling pathway"/>
    <property type="evidence" value="ECO:0007669"/>
    <property type="project" value="Ensembl"/>
</dbReference>
<dbReference type="FunFam" id="1.20.5.1700:FF:000002">
    <property type="entry name" value="Huntingtin interacting protein 1"/>
    <property type="match status" value="1"/>
</dbReference>
<evidence type="ECO:0000256" key="9">
    <source>
        <dbReference type="ARBA" id="ARBA00023015"/>
    </source>
</evidence>
<dbReference type="Pfam" id="PF07651">
    <property type="entry name" value="ANTH"/>
    <property type="match status" value="1"/>
</dbReference>
<keyword evidence="5" id="KW-0597">Phosphoprotein</keyword>
<feature type="domain" description="ENTH" evidence="22">
    <location>
        <begin position="32"/>
        <end position="160"/>
    </location>
</feature>
<keyword evidence="7" id="KW-0053">Apoptosis</keyword>
<evidence type="ECO:0000256" key="5">
    <source>
        <dbReference type="ARBA" id="ARBA00022553"/>
    </source>
</evidence>
<dbReference type="GO" id="GO:0032266">
    <property type="term" value="F:phosphatidylinositol-3-phosphate binding"/>
    <property type="evidence" value="ECO:0007669"/>
    <property type="project" value="Ensembl"/>
</dbReference>
<evidence type="ECO:0000256" key="6">
    <source>
        <dbReference type="ARBA" id="ARBA00022583"/>
    </source>
</evidence>
<dbReference type="GO" id="GO:0006897">
    <property type="term" value="P:endocytosis"/>
    <property type="evidence" value="ECO:0007669"/>
    <property type="project" value="UniProtKB-KW"/>
</dbReference>
<protein>
    <recommendedName>
        <fullName evidence="19">Huntingtin-interacting protein 1</fullName>
    </recommendedName>
    <alternativeName>
        <fullName evidence="20">Huntingtin-interacting protein I</fullName>
    </alternativeName>
</protein>
<dbReference type="PROSITE" id="PS50945">
    <property type="entry name" value="I_LWEQ"/>
    <property type="match status" value="1"/>
</dbReference>
<dbReference type="GO" id="GO:0005634">
    <property type="term" value="C:nucleus"/>
    <property type="evidence" value="ECO:0007669"/>
    <property type="project" value="UniProtKB-SubCell"/>
</dbReference>
<sequence length="1053" mass="117922">MDRMASSMKQVSNPLPKVLSRRGVGAGMEAAERESFERTQTVSVNKAINTQEVAVKEKHARTCILGTHHEKGAQTFWSVVNRLPLSSNAMLCWKFCHVFHKLLRDGHPNVLKDSLRYKNELSDMSRMWGHLSEGYGQLCSIYLKLLRTRMEYHTKNPRFPGNLQMSDRQLDEAGESDVNNFFQLTVEMFDYLECELNLFQTVFNSLDMSRSVSVTTAGQCRLAPLIQVILDCSHLYDYTVKLLFKLHSCLPADTLQGHRDRFMEQFTKLKDLFQRSSNLQYFKRLIQIPQLPENPPNFLRASALSEHISPVVVIPAEVSSPDSEPVLEKDDLMDMDASQQTLFDNKFDDVFGSSLSSDPFNFNNQNGVNKDEKDHLIERLYREISGLTGQLDNMKIESQRAVLQLKGRVSELEAELAEQQHLGRQATDDCEFLRTELDELKRQREDTEKAQRSLTEIERKAQANEQRYSKLKEKYSELVQNHADLLRKNAEVTKQMSMARQAQVDLEREKKELADSFARVSDQAQRKTQEQQDVLENLKHELATSRQELQVLHSNLETSAQSEAKWLTQIAELEKEQGSLATVAAQREEELSALRDQLESTQIKLAGAQESMCQQVKDQRKTLLAGIRKAAEREIQEALSQLEEPTLISCAGSTDHLLSKVNSVSSCLEQLEKNRSQYLACPEDISELLHSITLLAHLTGDTIIQGSATSLRAPPEPADSLTEACRQYGRETLAYLSSLEEEGTMENADVTALRNCLSRVKTLGEELLPRGLDIKQEELGDLVDKEMAATSAAIEAATTRIEEILSKSRAGDTGVKLEVNERILGSCTSLMQAIKVLIVASKDLQKEIVESGRGTASPKEFYAKNSRWTEGLISASKAVGWGATIMVDAADLVVQGKGKFEELMVCSREIAASTAQLVAASKVKANKGSLNLTQLQQASRGVNQATAAVVASTISGKSQIEETDSMDFSSMTLTQIKRQEMDSQVRVLELENDLQKERQKLGELRKKHYELAGVAEGWEEGEPPLGTYGASFANRTGPSGLSLPLLLLFLNHL</sequence>
<dbReference type="Gene3D" id="1.20.5.1700">
    <property type="match status" value="1"/>
</dbReference>
<comment type="function">
    <text evidence="17">Plays a role in clathrin-mediated endocytosis and trafficking. Involved in regulating AMPA receptor trafficking in the central nervous system in an NMDA-dependent manner. Regulates presynaptic nerve terminal activity. Enhances androgen receptor (AR)-mediated transcription. May act as a proapoptotic protein that induces cell death by acting through the intrinsic apoptosis pathway. Binds 3-phosphoinositides (via ENTH domain). May act through the ENTH domain to promote cell survival by stabilizing receptor tyrosine kinases following ligand-induced endocytosis. May play a functional role in the cell filament networks. May be required for differentiation, proliferation, and/or survival of somatic and germline progenitors.</text>
</comment>
<comment type="subcellular location">
    <subcellularLocation>
        <location evidence="2">Cytoplasmic vesicle</location>
        <location evidence="2">Clathrin-coated vesicle membrane</location>
    </subcellularLocation>
    <subcellularLocation>
        <location evidence="1">Nucleus</location>
    </subcellularLocation>
</comment>
<evidence type="ECO:0000256" key="11">
    <source>
        <dbReference type="ARBA" id="ARBA00023136"/>
    </source>
</evidence>
<dbReference type="GO" id="GO:0005794">
    <property type="term" value="C:Golgi apparatus"/>
    <property type="evidence" value="ECO:0007669"/>
    <property type="project" value="Ensembl"/>
</dbReference>
<dbReference type="SMART" id="SM00307">
    <property type="entry name" value="ILWEQ"/>
    <property type="match status" value="1"/>
</dbReference>
<evidence type="ECO:0000313" key="24">
    <source>
        <dbReference type="Ensembl" id="ENSMSIP00000014563.1"/>
    </source>
</evidence>
<feature type="domain" description="I/LWEQ" evidence="23">
    <location>
        <begin position="771"/>
        <end position="1012"/>
    </location>
</feature>
<keyword evidence="6" id="KW-0254">Endocytosis</keyword>
<dbReference type="Ensembl" id="ENSMSIT00000018483.1">
    <property type="protein sequence ID" value="ENSMSIP00000014563.1"/>
    <property type="gene ID" value="ENSMSIG00000012530.1"/>
</dbReference>
<evidence type="ECO:0000256" key="3">
    <source>
        <dbReference type="ARBA" id="ARBA00010135"/>
    </source>
</evidence>
<evidence type="ECO:0000256" key="16">
    <source>
        <dbReference type="ARBA" id="ARBA00023329"/>
    </source>
</evidence>
<dbReference type="GO" id="GO:0099149">
    <property type="term" value="P:regulation of postsynaptic neurotransmitter receptor internalization"/>
    <property type="evidence" value="ECO:0007669"/>
    <property type="project" value="Ensembl"/>
</dbReference>
<dbReference type="GO" id="GO:0098978">
    <property type="term" value="C:glutamatergic synapse"/>
    <property type="evidence" value="ECO:0007669"/>
    <property type="project" value="Ensembl"/>
</dbReference>
<keyword evidence="4" id="KW-0963">Cytoplasm</keyword>
<keyword evidence="13" id="KW-0804">Transcription</keyword>
<dbReference type="GO" id="GO:0046982">
    <property type="term" value="F:protein heterodimerization activity"/>
    <property type="evidence" value="ECO:0007669"/>
    <property type="project" value="Ensembl"/>
</dbReference>
<dbReference type="GO" id="GO:0035615">
    <property type="term" value="F:clathrin adaptor activity"/>
    <property type="evidence" value="ECO:0007669"/>
    <property type="project" value="TreeGrafter"/>
</dbReference>
<dbReference type="SUPFAM" id="SSF109885">
    <property type="entry name" value="I/LWEQ domain"/>
    <property type="match status" value="1"/>
</dbReference>
<comment type="subunit">
    <text evidence="18">Homodimer. Binds actin. Binds HTT (via N-terminus). This interaction is restricted to the brain. Binds to IFT57. In normal conditions, it poorly interacts with IFT57, HIP1 being strongly associated with HTT. However, in mutant HTT proteins with a long poly-Gln region, interaction between HTT and HIP1 is inhibited, promoting the interaction between HIP1 and IFT57. Interacts with CLTB (via N-terminus). Interacts (via coiled coil domain) with AR. Interacts with AP2A1, AP2A2, CLTC and HIP1R. Interacts with GRIA1, GRIN2A and GRIN2B.</text>
</comment>
<evidence type="ECO:0000256" key="13">
    <source>
        <dbReference type="ARBA" id="ARBA00023163"/>
    </source>
</evidence>
<keyword evidence="8" id="KW-0221">Differentiation</keyword>
<evidence type="ECO:0000256" key="14">
    <source>
        <dbReference type="ARBA" id="ARBA00023203"/>
    </source>
</evidence>
<feature type="coiled-coil region" evidence="21">
    <location>
        <begin position="584"/>
        <end position="611"/>
    </location>
</feature>
<dbReference type="GO" id="GO:0043325">
    <property type="term" value="F:phosphatidylinositol-3,4-bisphosphate binding"/>
    <property type="evidence" value="ECO:0007669"/>
    <property type="project" value="Ensembl"/>
</dbReference>
<evidence type="ECO:0000256" key="10">
    <source>
        <dbReference type="ARBA" id="ARBA00023054"/>
    </source>
</evidence>
<evidence type="ECO:0000256" key="15">
    <source>
        <dbReference type="ARBA" id="ARBA00023242"/>
    </source>
</evidence>
<evidence type="ECO:0000256" key="17">
    <source>
        <dbReference type="ARBA" id="ARBA00055592"/>
    </source>
</evidence>
<dbReference type="GO" id="GO:0030864">
    <property type="term" value="C:cortical actin cytoskeleton"/>
    <property type="evidence" value="ECO:0007669"/>
    <property type="project" value="TreeGrafter"/>
</dbReference>
<evidence type="ECO:0000256" key="20">
    <source>
        <dbReference type="ARBA" id="ARBA00080332"/>
    </source>
</evidence>
<dbReference type="InterPro" id="IPR002558">
    <property type="entry name" value="ILWEQ_dom"/>
</dbReference>
<dbReference type="InterPro" id="IPR035964">
    <property type="entry name" value="I/LWEQ_dom_sf"/>
</dbReference>
<comment type="similarity">
    <text evidence="3">Belongs to the SLA2 family.</text>
</comment>
<dbReference type="GO" id="GO:0045742">
    <property type="term" value="P:positive regulation of epidermal growth factor receptor signaling pathway"/>
    <property type="evidence" value="ECO:0007669"/>
    <property type="project" value="Ensembl"/>
</dbReference>
<feature type="coiled-coil region" evidence="21">
    <location>
        <begin position="377"/>
        <end position="555"/>
    </location>
</feature>
<evidence type="ECO:0000256" key="21">
    <source>
        <dbReference type="SAM" id="Coils"/>
    </source>
</evidence>
<organism evidence="24 25">
    <name type="scientific">Mus spicilegus</name>
    <name type="common">Mound-building mouse</name>
    <dbReference type="NCBI Taxonomy" id="10103"/>
    <lineage>
        <taxon>Eukaryota</taxon>
        <taxon>Metazoa</taxon>
        <taxon>Chordata</taxon>
        <taxon>Craniata</taxon>
        <taxon>Vertebrata</taxon>
        <taxon>Euteleostomi</taxon>
        <taxon>Mammalia</taxon>
        <taxon>Eutheria</taxon>
        <taxon>Euarchontoglires</taxon>
        <taxon>Glires</taxon>
        <taxon>Rodentia</taxon>
        <taxon>Myomorpha</taxon>
        <taxon>Muroidea</taxon>
        <taxon>Muridae</taxon>
        <taxon>Murinae</taxon>
        <taxon>Mus</taxon>
        <taxon>Mus</taxon>
    </lineage>
</organism>
<dbReference type="GO" id="GO:0030665">
    <property type="term" value="C:clathrin-coated vesicle membrane"/>
    <property type="evidence" value="ECO:0007669"/>
    <property type="project" value="UniProtKB-SubCell"/>
</dbReference>
<name>A0A8C6H2S9_MUSSI</name>
<dbReference type="GO" id="GO:0048268">
    <property type="term" value="P:clathrin coat assembly"/>
    <property type="evidence" value="ECO:0007669"/>
    <property type="project" value="Ensembl"/>
</dbReference>
<dbReference type="GO" id="GO:0098685">
    <property type="term" value="C:Schaffer collateral - CA1 synapse"/>
    <property type="evidence" value="ECO:0007669"/>
    <property type="project" value="Ensembl"/>
</dbReference>
<dbReference type="GO" id="GO:0042981">
    <property type="term" value="P:regulation of apoptotic process"/>
    <property type="evidence" value="ECO:0007669"/>
    <property type="project" value="Ensembl"/>
</dbReference>
<feature type="coiled-coil region" evidence="21">
    <location>
        <begin position="978"/>
        <end position="1007"/>
    </location>
</feature>
<keyword evidence="16" id="KW-0968">Cytoplasmic vesicle</keyword>
<dbReference type="GO" id="GO:0099171">
    <property type="term" value="P:presynaptic modulation of chemical synaptic transmission"/>
    <property type="evidence" value="ECO:0007669"/>
    <property type="project" value="Ensembl"/>
</dbReference>
<keyword evidence="10 21" id="KW-0175">Coiled coil</keyword>
<evidence type="ECO:0000256" key="8">
    <source>
        <dbReference type="ARBA" id="ARBA00022782"/>
    </source>
</evidence>
<keyword evidence="11" id="KW-0472">Membrane</keyword>
<dbReference type="PROSITE" id="PS50942">
    <property type="entry name" value="ENTH"/>
    <property type="match status" value="1"/>
</dbReference>
<dbReference type="FunFam" id="1.25.40.90:FF:000022">
    <property type="entry name" value="huntingtin-interacting protein 1 isoform X1"/>
    <property type="match status" value="1"/>
</dbReference>
<dbReference type="Gene3D" id="1.25.40.90">
    <property type="match status" value="1"/>
</dbReference>
<dbReference type="CDD" id="cd17013">
    <property type="entry name" value="ANTH_N_HIP1"/>
    <property type="match status" value="1"/>
</dbReference>
<dbReference type="GO" id="GO:0080025">
    <property type="term" value="F:phosphatidylinositol-3,5-bisphosphate binding"/>
    <property type="evidence" value="ECO:0007669"/>
    <property type="project" value="Ensembl"/>
</dbReference>
<dbReference type="Gene3D" id="1.20.1410.10">
    <property type="entry name" value="I/LWEQ domain"/>
    <property type="match status" value="1"/>
</dbReference>
<evidence type="ECO:0000256" key="18">
    <source>
        <dbReference type="ARBA" id="ARBA00062629"/>
    </source>
</evidence>
<dbReference type="GeneTree" id="ENSGT00940000153594"/>
<dbReference type="GO" id="GO:0035612">
    <property type="term" value="F:AP-2 adaptor complex binding"/>
    <property type="evidence" value="ECO:0007669"/>
    <property type="project" value="Ensembl"/>
</dbReference>
<dbReference type="GO" id="GO:0050821">
    <property type="term" value="P:protein stabilization"/>
    <property type="evidence" value="ECO:0007669"/>
    <property type="project" value="Ensembl"/>
</dbReference>
<dbReference type="PANTHER" id="PTHR10407">
    <property type="entry name" value="HUNTINGTIN INTERACTING PROTEIN 1"/>
    <property type="match status" value="1"/>
</dbReference>
<dbReference type="GO" id="GO:0007015">
    <property type="term" value="P:actin filament organization"/>
    <property type="evidence" value="ECO:0007669"/>
    <property type="project" value="TreeGrafter"/>
</dbReference>
<reference evidence="24" key="2">
    <citation type="submission" date="2025-09" db="UniProtKB">
        <authorList>
            <consortium name="Ensembl"/>
        </authorList>
    </citation>
    <scope>IDENTIFICATION</scope>
</reference>
<dbReference type="FunFam" id="1.20.1410.10:FF:000002">
    <property type="entry name" value="Huntingtin interacting protein 1"/>
    <property type="match status" value="1"/>
</dbReference>